<dbReference type="Gene3D" id="3.30.10.10">
    <property type="entry name" value="Trypsin Inhibitor V, subunit A"/>
    <property type="match status" value="1"/>
</dbReference>
<comment type="caution">
    <text evidence="1">The sequence shown here is derived from an EMBL/GenBank/DDBJ whole genome shotgun (WGS) entry which is preliminary data.</text>
</comment>
<dbReference type="AlphaFoldDB" id="A0A6B3RJL5"/>
<evidence type="ECO:0000313" key="1">
    <source>
        <dbReference type="EMBL" id="NEX46237.1"/>
    </source>
</evidence>
<dbReference type="RefSeq" id="WP_164610743.1">
    <property type="nucleotide sequence ID" value="NZ_JAAIKE010000002.1"/>
</dbReference>
<evidence type="ECO:0000313" key="2">
    <source>
        <dbReference type="Proteomes" id="UP000481421"/>
    </source>
</evidence>
<gene>
    <name evidence="1" type="ORF">G3572_08470</name>
</gene>
<protein>
    <submittedName>
        <fullName evidence="1">Uncharacterized protein</fullName>
    </submittedName>
</protein>
<sequence length="74" mass="7991">MLPVSALVDQGLQGCGKDQLAHLNGKPFVALADYRLPGQLRVLYPDQAVTRDLMPDRLNAQVNGSGLILKLFCG</sequence>
<dbReference type="Proteomes" id="UP000481421">
    <property type="component" value="Unassembled WGS sequence"/>
</dbReference>
<accession>A0A6B3RJL5</accession>
<dbReference type="InterPro" id="IPR021719">
    <property type="entry name" value="Prot_inh_I78"/>
</dbReference>
<organism evidence="1 2">
    <name type="scientific">Pseudotabrizicola algicola</name>
    <dbReference type="NCBI Taxonomy" id="2709381"/>
    <lineage>
        <taxon>Bacteria</taxon>
        <taxon>Pseudomonadati</taxon>
        <taxon>Pseudomonadota</taxon>
        <taxon>Alphaproteobacteria</taxon>
        <taxon>Rhodobacterales</taxon>
        <taxon>Paracoccaceae</taxon>
        <taxon>Pseudotabrizicola</taxon>
    </lineage>
</organism>
<dbReference type="Pfam" id="PF11720">
    <property type="entry name" value="Inhibitor_I78"/>
    <property type="match status" value="1"/>
</dbReference>
<keyword evidence="2" id="KW-1185">Reference proteome</keyword>
<dbReference type="EMBL" id="JAAIKE010000002">
    <property type="protein sequence ID" value="NEX46237.1"/>
    <property type="molecule type" value="Genomic_DNA"/>
</dbReference>
<name>A0A6B3RJL5_9RHOB</name>
<reference evidence="1 2" key="1">
    <citation type="submission" date="2020-02" db="EMBL/GenBank/DDBJ databases">
        <title>Rhodobacter algicola sp. nov., isolated from microalga culture.</title>
        <authorList>
            <person name="Park C.-Y."/>
        </authorList>
    </citation>
    <scope>NUCLEOTIDE SEQUENCE [LARGE SCALE GENOMIC DNA]</scope>
    <source>
        <strain evidence="1 2">ETT8</strain>
    </source>
</reference>
<proteinExistence type="predicted"/>